<keyword evidence="3" id="KW-1185">Reference proteome</keyword>
<accession>A0A2T4GRF4</accession>
<sequence length="291" mass="31997">MSRISKTQHQPAAASKATFTDIYNSPHPKSYFQTLLPLEYTIPQQILPSVKKLYQLSSTDVANPKILDVCCSYGINGGLLRHDIDMNAWVDHYNGSELSAEEQLLADKKFFAARARPFRPMVVGLDTSVPAVQYALDTGLIDSGWSENLEAQDPSTDLSKALQDVSLIICTGGASYVGSPTFSRIMRAIERPSNVWVVCTVIRMIDYDEIAATLRSHGLETEKLPGAVLRQRKFVSVQEKSAVIEKIVARGLDTAGFEDEGYLCAEVFVSRPISEVSTPPVAELAKEIRGV</sequence>
<dbReference type="EMBL" id="PVEM01000008">
    <property type="protein sequence ID" value="PTD06125.1"/>
    <property type="molecule type" value="Genomic_DNA"/>
</dbReference>
<organism evidence="1 3">
    <name type="scientific">Fusarium culmorum</name>
    <dbReference type="NCBI Taxonomy" id="5516"/>
    <lineage>
        <taxon>Eukaryota</taxon>
        <taxon>Fungi</taxon>
        <taxon>Dikarya</taxon>
        <taxon>Ascomycota</taxon>
        <taxon>Pezizomycotina</taxon>
        <taxon>Sordariomycetes</taxon>
        <taxon>Hypocreomycetidae</taxon>
        <taxon>Hypocreales</taxon>
        <taxon>Nectriaceae</taxon>
        <taxon>Fusarium</taxon>
    </lineage>
</organism>
<evidence type="ECO:0000313" key="1">
    <source>
        <dbReference type="EMBL" id="PTD06125.1"/>
    </source>
</evidence>
<dbReference type="OrthoDB" id="5088865at2759"/>
<dbReference type="OMA" id="PWMAHFV"/>
<dbReference type="Proteomes" id="UP000241587">
    <property type="component" value="Unassembled WGS sequence"/>
</dbReference>
<dbReference type="Proteomes" id="UP000663297">
    <property type="component" value="Chromosome 4"/>
</dbReference>
<proteinExistence type="predicted"/>
<dbReference type="AlphaFoldDB" id="A0A2T4GRF4"/>
<evidence type="ECO:0000313" key="2">
    <source>
        <dbReference type="EMBL" id="QPC65800.1"/>
    </source>
</evidence>
<evidence type="ECO:0000313" key="3">
    <source>
        <dbReference type="Proteomes" id="UP000241587"/>
    </source>
</evidence>
<reference evidence="1 3" key="1">
    <citation type="submission" date="2018-02" db="EMBL/GenBank/DDBJ databases">
        <title>Fusarium culmorum secondary metabolites in fungal-bacterial-plant interactions.</title>
        <authorList>
            <person name="Schmidt R."/>
        </authorList>
    </citation>
    <scope>NUCLEOTIDE SEQUENCE [LARGE SCALE GENOMIC DNA]</scope>
    <source>
        <strain evidence="1 3">PV</strain>
    </source>
</reference>
<name>A0A2T4GRF4_FUSCU</name>
<dbReference type="EMBL" id="CP064750">
    <property type="protein sequence ID" value="QPC65800.1"/>
    <property type="molecule type" value="Genomic_DNA"/>
</dbReference>
<gene>
    <name evidence="1" type="ORF">FCULG_00012413</name>
    <name evidence="2" type="ORF">HYE67_008031</name>
</gene>
<protein>
    <recommendedName>
        <fullName evidence="4">Methyltransferase type 12 domain-containing protein</fullName>
    </recommendedName>
</protein>
<evidence type="ECO:0008006" key="4">
    <source>
        <dbReference type="Google" id="ProtNLM"/>
    </source>
</evidence>
<reference evidence="2" key="2">
    <citation type="submission" date="2020-11" db="EMBL/GenBank/DDBJ databases">
        <title>The chromosome-scale genome resource for two endophytic Fusarium species: F. culmorum and F. pseudograminearum.</title>
        <authorList>
            <person name="Yuan Z."/>
        </authorList>
    </citation>
    <scope>NUCLEOTIDE SEQUENCE</scope>
    <source>
        <strain evidence="2">Class2-1B</strain>
    </source>
</reference>